<evidence type="ECO:0000256" key="3">
    <source>
        <dbReference type="ARBA" id="ARBA00022448"/>
    </source>
</evidence>
<feature type="domain" description="ABC transmembrane type-1" evidence="9">
    <location>
        <begin position="63"/>
        <end position="252"/>
    </location>
</feature>
<comment type="subcellular location">
    <subcellularLocation>
        <location evidence="1 8">Cell membrane</location>
        <topology evidence="1 8">Multi-pass membrane protein</topology>
    </subcellularLocation>
</comment>
<keyword evidence="11" id="KW-1185">Reference proteome</keyword>
<dbReference type="Gene3D" id="1.10.3720.10">
    <property type="entry name" value="MetI-like"/>
    <property type="match status" value="1"/>
</dbReference>
<feature type="transmembrane region" description="Helical" evidence="8">
    <location>
        <begin position="234"/>
        <end position="256"/>
    </location>
</feature>
<dbReference type="SUPFAM" id="SSF161098">
    <property type="entry name" value="MetI-like"/>
    <property type="match status" value="1"/>
</dbReference>
<dbReference type="EMBL" id="QNRR01000008">
    <property type="protein sequence ID" value="RBP40308.1"/>
    <property type="molecule type" value="Genomic_DNA"/>
</dbReference>
<organism evidence="10 11">
    <name type="scientific">Roseimicrobium gellanilyticum</name>
    <dbReference type="NCBI Taxonomy" id="748857"/>
    <lineage>
        <taxon>Bacteria</taxon>
        <taxon>Pseudomonadati</taxon>
        <taxon>Verrucomicrobiota</taxon>
        <taxon>Verrucomicrobiia</taxon>
        <taxon>Verrucomicrobiales</taxon>
        <taxon>Verrucomicrobiaceae</taxon>
        <taxon>Roseimicrobium</taxon>
    </lineage>
</organism>
<dbReference type="PROSITE" id="PS50928">
    <property type="entry name" value="ABC_TM1"/>
    <property type="match status" value="1"/>
</dbReference>
<sequence>MKRSIIPGAVLAFVLAFFYAPMVVLVVNSFNASRFGGEWKGFTWSWYEKLMEGRDAREIWGALTTSLQIAVLAAVGAMVLGTLAALALHWFRGKLQRAHGVLLTVPLVMPDILMGISLLLFFVALGVETGFFTIWVAHVTFCTSYVTMVVLARLQDFDHTLLDAARDLGAGRWQVARRVLVPLLFPGILAGGLLAFTLSIDDYVITFFVQGAGTTTLPLRIYSMMKISRNMPVINALSTLLLAVTFVAVGFSFWLARRNSSSAR</sequence>
<dbReference type="GO" id="GO:0005886">
    <property type="term" value="C:plasma membrane"/>
    <property type="evidence" value="ECO:0007669"/>
    <property type="project" value="UniProtKB-SubCell"/>
</dbReference>
<accession>A0A366HFS0</accession>
<dbReference type="PANTHER" id="PTHR43848:SF2">
    <property type="entry name" value="PUTRESCINE TRANSPORT SYSTEM PERMEASE PROTEIN POTI"/>
    <property type="match status" value="1"/>
</dbReference>
<evidence type="ECO:0000313" key="11">
    <source>
        <dbReference type="Proteomes" id="UP000253426"/>
    </source>
</evidence>
<keyword evidence="6 8" id="KW-1133">Transmembrane helix</keyword>
<gene>
    <name evidence="10" type="ORF">DES53_10814</name>
</gene>
<keyword evidence="3 8" id="KW-0813">Transport</keyword>
<evidence type="ECO:0000256" key="5">
    <source>
        <dbReference type="ARBA" id="ARBA00022692"/>
    </source>
</evidence>
<dbReference type="Pfam" id="PF00528">
    <property type="entry name" value="BPD_transp_1"/>
    <property type="match status" value="1"/>
</dbReference>
<evidence type="ECO:0000256" key="2">
    <source>
        <dbReference type="ARBA" id="ARBA00007069"/>
    </source>
</evidence>
<comment type="caution">
    <text evidence="10">The sequence shown here is derived from an EMBL/GenBank/DDBJ whole genome shotgun (WGS) entry which is preliminary data.</text>
</comment>
<name>A0A366HFS0_9BACT</name>
<keyword evidence="5 8" id="KW-0812">Transmembrane</keyword>
<evidence type="ECO:0000256" key="7">
    <source>
        <dbReference type="ARBA" id="ARBA00023136"/>
    </source>
</evidence>
<dbReference type="InterPro" id="IPR035906">
    <property type="entry name" value="MetI-like_sf"/>
</dbReference>
<evidence type="ECO:0000256" key="1">
    <source>
        <dbReference type="ARBA" id="ARBA00004651"/>
    </source>
</evidence>
<dbReference type="RefSeq" id="WP_113960185.1">
    <property type="nucleotide sequence ID" value="NZ_QNRR01000008.1"/>
</dbReference>
<keyword evidence="7 8" id="KW-0472">Membrane</keyword>
<evidence type="ECO:0000313" key="10">
    <source>
        <dbReference type="EMBL" id="RBP40308.1"/>
    </source>
</evidence>
<evidence type="ECO:0000256" key="8">
    <source>
        <dbReference type="RuleBase" id="RU363032"/>
    </source>
</evidence>
<evidence type="ECO:0000256" key="6">
    <source>
        <dbReference type="ARBA" id="ARBA00022989"/>
    </source>
</evidence>
<protein>
    <submittedName>
        <fullName evidence="10">Spermidine/putrescine transport system permease protein</fullName>
    </submittedName>
</protein>
<dbReference type="OrthoDB" id="9782004at2"/>
<dbReference type="AlphaFoldDB" id="A0A366HFS0"/>
<evidence type="ECO:0000259" key="9">
    <source>
        <dbReference type="PROSITE" id="PS50928"/>
    </source>
</evidence>
<feature type="transmembrane region" description="Helical" evidence="8">
    <location>
        <begin position="175"/>
        <end position="197"/>
    </location>
</feature>
<dbReference type="InterPro" id="IPR000515">
    <property type="entry name" value="MetI-like"/>
</dbReference>
<evidence type="ECO:0000256" key="4">
    <source>
        <dbReference type="ARBA" id="ARBA00022475"/>
    </source>
</evidence>
<comment type="similarity">
    <text evidence="2">Belongs to the binding-protein-dependent transport system permease family. CysTW subfamily.</text>
</comment>
<feature type="transmembrane region" description="Helical" evidence="8">
    <location>
        <begin position="100"/>
        <end position="125"/>
    </location>
</feature>
<keyword evidence="4" id="KW-1003">Cell membrane</keyword>
<proteinExistence type="inferred from homology"/>
<dbReference type="InterPro" id="IPR051789">
    <property type="entry name" value="Bact_Polyamine_Transport"/>
</dbReference>
<dbReference type="Proteomes" id="UP000253426">
    <property type="component" value="Unassembled WGS sequence"/>
</dbReference>
<feature type="transmembrane region" description="Helical" evidence="8">
    <location>
        <begin position="131"/>
        <end position="154"/>
    </location>
</feature>
<feature type="transmembrane region" description="Helical" evidence="8">
    <location>
        <begin position="60"/>
        <end position="88"/>
    </location>
</feature>
<dbReference type="PANTHER" id="PTHR43848">
    <property type="entry name" value="PUTRESCINE TRANSPORT SYSTEM PERMEASE PROTEIN POTI"/>
    <property type="match status" value="1"/>
</dbReference>
<dbReference type="GO" id="GO:0055085">
    <property type="term" value="P:transmembrane transport"/>
    <property type="evidence" value="ECO:0007669"/>
    <property type="project" value="InterPro"/>
</dbReference>
<reference evidence="10 11" key="1">
    <citation type="submission" date="2018-06" db="EMBL/GenBank/DDBJ databases">
        <title>Genomic Encyclopedia of Type Strains, Phase IV (KMG-IV): sequencing the most valuable type-strain genomes for metagenomic binning, comparative biology and taxonomic classification.</title>
        <authorList>
            <person name="Goeker M."/>
        </authorList>
    </citation>
    <scope>NUCLEOTIDE SEQUENCE [LARGE SCALE GENOMIC DNA]</scope>
    <source>
        <strain evidence="10 11">DSM 25532</strain>
    </source>
</reference>
<dbReference type="CDD" id="cd06261">
    <property type="entry name" value="TM_PBP2"/>
    <property type="match status" value="1"/>
</dbReference>